<feature type="transmembrane region" description="Helical" evidence="2">
    <location>
        <begin position="147"/>
        <end position="172"/>
    </location>
</feature>
<keyword evidence="2" id="KW-0812">Transmembrane</keyword>
<dbReference type="EMBL" id="FOLO01000001">
    <property type="protein sequence ID" value="SFB80854.1"/>
    <property type="molecule type" value="Genomic_DNA"/>
</dbReference>
<gene>
    <name evidence="3" type="ORF">SAMN02745724_00161</name>
</gene>
<evidence type="ECO:0000256" key="1">
    <source>
        <dbReference type="ARBA" id="ARBA00010894"/>
    </source>
</evidence>
<dbReference type="AlphaFoldDB" id="A0A1I1E1B1"/>
<keyword evidence="2" id="KW-0472">Membrane</keyword>
<dbReference type="InterPro" id="IPR003425">
    <property type="entry name" value="CCB3/YggT"/>
</dbReference>
<dbReference type="PANTHER" id="PTHR33219">
    <property type="entry name" value="YLMG HOMOLOG PROTEIN 2, CHLOROPLASTIC"/>
    <property type="match status" value="1"/>
</dbReference>
<dbReference type="OrthoDB" id="9806665at2"/>
<comment type="similarity">
    <text evidence="1">Belongs to the YggT family.</text>
</comment>
<evidence type="ECO:0000313" key="4">
    <source>
        <dbReference type="Proteomes" id="UP000198862"/>
    </source>
</evidence>
<keyword evidence="2" id="KW-1133">Transmembrane helix</keyword>
<dbReference type="PANTHER" id="PTHR33219:SF14">
    <property type="entry name" value="PROTEIN COFACTOR ASSEMBLY OF COMPLEX C SUBUNIT B CCB3, CHLOROPLASTIC-RELATED"/>
    <property type="match status" value="1"/>
</dbReference>
<feature type="transmembrane region" description="Helical" evidence="2">
    <location>
        <begin position="6"/>
        <end position="25"/>
    </location>
</feature>
<feature type="transmembrane region" description="Helical" evidence="2">
    <location>
        <begin position="63"/>
        <end position="88"/>
    </location>
</feature>
<accession>A0A1I1E1B1</accession>
<organism evidence="3 4">
    <name type="scientific">Pseudoalteromonas denitrificans DSM 6059</name>
    <dbReference type="NCBI Taxonomy" id="1123010"/>
    <lineage>
        <taxon>Bacteria</taxon>
        <taxon>Pseudomonadati</taxon>
        <taxon>Pseudomonadota</taxon>
        <taxon>Gammaproteobacteria</taxon>
        <taxon>Alteromonadales</taxon>
        <taxon>Pseudoalteromonadaceae</taxon>
        <taxon>Pseudoalteromonas</taxon>
    </lineage>
</organism>
<dbReference type="Proteomes" id="UP000198862">
    <property type="component" value="Unassembled WGS sequence"/>
</dbReference>
<dbReference type="RefSeq" id="WP_091978862.1">
    <property type="nucleotide sequence ID" value="NZ_FOLO01000001.1"/>
</dbReference>
<dbReference type="STRING" id="1123010.SAMN02745724_00161"/>
<keyword evidence="4" id="KW-1185">Reference proteome</keyword>
<proteinExistence type="inferred from homology"/>
<reference evidence="3 4" key="1">
    <citation type="submission" date="2016-10" db="EMBL/GenBank/DDBJ databases">
        <authorList>
            <person name="de Groot N.N."/>
        </authorList>
    </citation>
    <scope>NUCLEOTIDE SEQUENCE [LARGE SCALE GENOMIC DNA]</scope>
    <source>
        <strain evidence="3 4">DSM 6059</strain>
    </source>
</reference>
<protein>
    <submittedName>
        <fullName evidence="3">YggT family protein</fullName>
    </submittedName>
</protein>
<name>A0A1I1E1B1_9GAMM</name>
<evidence type="ECO:0000256" key="2">
    <source>
        <dbReference type="SAM" id="Phobius"/>
    </source>
</evidence>
<evidence type="ECO:0000313" key="3">
    <source>
        <dbReference type="EMBL" id="SFB80854.1"/>
    </source>
</evidence>
<dbReference type="Pfam" id="PF02325">
    <property type="entry name" value="CCB3_YggT"/>
    <property type="match status" value="2"/>
</dbReference>
<dbReference type="GO" id="GO:0016020">
    <property type="term" value="C:membrane"/>
    <property type="evidence" value="ECO:0007669"/>
    <property type="project" value="InterPro"/>
</dbReference>
<sequence length="177" mass="19992">MNAFKFLIEIAFDLFLMVVLLRFWLQLAKADFYNPLSQFIVKATSPLVNPLRKIIPGFAGIDIASLVLGFIIAFAKVSVIMLMMYSAWDPVNALLGSVVTLIKEAINLVFWVLIIRAILSWVSQGYNPMEAVFHQLTEPMLKPIRKIIPPIGGLDLSVLVLIISIQFLQILFLDLFR</sequence>